<gene>
    <name evidence="2" type="ORF">I6J18_02325</name>
</gene>
<protein>
    <submittedName>
        <fullName evidence="2">Uncharacterized protein</fullName>
    </submittedName>
</protein>
<dbReference type="Proteomes" id="UP000595254">
    <property type="component" value="Chromosome"/>
</dbReference>
<dbReference type="RefSeq" id="WP_040374363.1">
    <property type="nucleotide sequence ID" value="NZ_CP068053.1"/>
</dbReference>
<dbReference type="AlphaFoldDB" id="A0A974NMW3"/>
<keyword evidence="3" id="KW-1185">Reference proteome</keyword>
<name>A0A974NMW3_PERPY</name>
<evidence type="ECO:0000256" key="1">
    <source>
        <dbReference type="SAM" id="MobiDB-lite"/>
    </source>
</evidence>
<dbReference type="EMBL" id="CP068053">
    <property type="protein sequence ID" value="QQT00785.1"/>
    <property type="molecule type" value="Genomic_DNA"/>
</dbReference>
<proteinExistence type="predicted"/>
<feature type="compositionally biased region" description="Basic and acidic residues" evidence="1">
    <location>
        <begin position="78"/>
        <end position="97"/>
    </location>
</feature>
<feature type="region of interest" description="Disordered" evidence="1">
    <location>
        <begin position="78"/>
        <end position="107"/>
    </location>
</feature>
<accession>A0A974NMW3</accession>
<dbReference type="KEGG" id="ppsr:I6J18_02325"/>
<sequence>MTSKSRKILGTIIIFLMLIPIMNTVRYFTSSPILVGYSENKDWRVEYVSTGRYWEAQLFPLKEHVGQPENLVFIEGNKRNEYPGKGSKNEEPHDKRQYYYGHTLGDSPKKNLSYKFEFISIDGQKQIINLKEQKEEFSLWKVF</sequence>
<organism evidence="2 3">
    <name type="scientific">Peribacillus psychrosaccharolyticus</name>
    <name type="common">Bacillus psychrosaccharolyticus</name>
    <dbReference type="NCBI Taxonomy" id="1407"/>
    <lineage>
        <taxon>Bacteria</taxon>
        <taxon>Bacillati</taxon>
        <taxon>Bacillota</taxon>
        <taxon>Bacilli</taxon>
        <taxon>Bacillales</taxon>
        <taxon>Bacillaceae</taxon>
        <taxon>Peribacillus</taxon>
    </lineage>
</organism>
<evidence type="ECO:0000313" key="2">
    <source>
        <dbReference type="EMBL" id="QQT00785.1"/>
    </source>
</evidence>
<reference evidence="2 3" key="1">
    <citation type="submission" date="2021-01" db="EMBL/GenBank/DDBJ databases">
        <title>FDA dAtabase for Regulatory Grade micrObial Sequences (FDA-ARGOS): Supporting development and validation of Infectious Disease Dx tests.</title>
        <authorList>
            <person name="Nelson B."/>
            <person name="Plummer A."/>
            <person name="Tallon L."/>
            <person name="Sadzewicz L."/>
            <person name="Zhao X."/>
            <person name="Boylan J."/>
            <person name="Ott S."/>
            <person name="Bowen H."/>
            <person name="Vavikolanu K."/>
            <person name="Mehta A."/>
            <person name="Aluvathingal J."/>
            <person name="Nadendla S."/>
            <person name="Myers T."/>
            <person name="Yan Y."/>
            <person name="Sichtig H."/>
        </authorList>
    </citation>
    <scope>NUCLEOTIDE SEQUENCE [LARGE SCALE GENOMIC DNA]</scope>
    <source>
        <strain evidence="2 3">FDAARGOS_1161</strain>
    </source>
</reference>
<evidence type="ECO:0000313" key="3">
    <source>
        <dbReference type="Proteomes" id="UP000595254"/>
    </source>
</evidence>